<evidence type="ECO:0000256" key="4">
    <source>
        <dbReference type="ARBA" id="ARBA00022679"/>
    </source>
</evidence>
<reference evidence="8 9" key="1">
    <citation type="journal article" date="2011" name="Stand. Genomic Sci.">
        <title>High quality draft genome sequence of Segniliparus rugosus CDC 945(T)= (ATCC BAA-974(T)).</title>
        <authorList>
            <person name="Earl A.M."/>
            <person name="Desjardins C.A."/>
            <person name="Fitzgerald M.G."/>
            <person name="Arachchi H.M."/>
            <person name="Zeng Q."/>
            <person name="Mehta T."/>
            <person name="Griggs A."/>
            <person name="Birren B.W."/>
            <person name="Toney N.C."/>
            <person name="Carr J."/>
            <person name="Posey J."/>
            <person name="Butler W.R."/>
        </authorList>
    </citation>
    <scope>NUCLEOTIDE SEQUENCE [LARGE SCALE GENOMIC DNA]</scope>
    <source>
        <strain evidence="9">ATCC BAA-974 / DSM 45345 / CCUG 50838 / CIP 108380 / JCM 13579 / CDC 945</strain>
    </source>
</reference>
<dbReference type="Pfam" id="PF02797">
    <property type="entry name" value="Chal_sti_synt_C"/>
    <property type="match status" value="1"/>
</dbReference>
<dbReference type="HOGENOM" id="CLU_034992_2_0_11"/>
<dbReference type="PANTHER" id="PTHR11877:SF46">
    <property type="entry name" value="TYPE III POLYKETIDE SYNTHASE A"/>
    <property type="match status" value="1"/>
</dbReference>
<dbReference type="PANTHER" id="PTHR11877">
    <property type="entry name" value="HYDROXYMETHYLGLUTARYL-COA SYNTHASE"/>
    <property type="match status" value="1"/>
</dbReference>
<dbReference type="AlphaFoldDB" id="E5XN10"/>
<sequence>MTTAHINKIATATPEYDMHRPFLDFAENNFEDTKQRMLFRRMVERANISHRWTHVPGIADFYKDGPNDIDLRTRMVLYEQYAPKMAVETVNKLDLGPATAEITHLIVVTCTGFFTPGIDFAIMNNCGVPTSVERTQVAFMGCFSGVNGIKLAHHIVRSEPQAKVLVVALELSSLHLQASQDLETMLAYTIFGDGCAAALITAEEAGIAMDSFKALVIPGTENLMTLKIGERSVEMYLSGKVPNALGKALQEGDAMLLILDGAKKQSIDLWAIHPGGRSILDAVARAVELTEEDLAISRSVLNNYGNLASATILYVFAEILRQNEDGELSGQTGCALAFGPGLTAETMLFRAA</sequence>
<evidence type="ECO:0000313" key="8">
    <source>
        <dbReference type="EMBL" id="EFV14268.1"/>
    </source>
</evidence>
<evidence type="ECO:0000259" key="6">
    <source>
        <dbReference type="Pfam" id="PF00195"/>
    </source>
</evidence>
<dbReference type="Proteomes" id="UP000004816">
    <property type="component" value="Unassembled WGS sequence"/>
</dbReference>
<protein>
    <recommendedName>
        <fullName evidence="10">Type III polyketide synthase</fullName>
    </recommendedName>
</protein>
<evidence type="ECO:0000313" key="9">
    <source>
        <dbReference type="Proteomes" id="UP000004816"/>
    </source>
</evidence>
<accession>E5XN10</accession>
<dbReference type="EMBL" id="ACZI02000003">
    <property type="protein sequence ID" value="EFV14268.1"/>
    <property type="molecule type" value="Genomic_DNA"/>
</dbReference>
<dbReference type="CDD" id="cd00831">
    <property type="entry name" value="CHS_like"/>
    <property type="match status" value="1"/>
</dbReference>
<evidence type="ECO:0000259" key="7">
    <source>
        <dbReference type="Pfam" id="PF02797"/>
    </source>
</evidence>
<evidence type="ECO:0000256" key="3">
    <source>
        <dbReference type="ARBA" id="ARBA00011738"/>
    </source>
</evidence>
<evidence type="ECO:0000256" key="2">
    <source>
        <dbReference type="ARBA" id="ARBA00005531"/>
    </source>
</evidence>
<dbReference type="InterPro" id="IPR012328">
    <property type="entry name" value="Chalcone/stilbene_synt_C"/>
</dbReference>
<name>E5XN10_SEGRC</name>
<organism evidence="8 9">
    <name type="scientific">Segniliparus rugosus (strain ATCC BAA-974 / DSM 45345 / CCUG 50838 / CIP 108380 / JCM 13579 / CDC 945)</name>
    <dbReference type="NCBI Taxonomy" id="679197"/>
    <lineage>
        <taxon>Bacteria</taxon>
        <taxon>Bacillati</taxon>
        <taxon>Actinomycetota</taxon>
        <taxon>Actinomycetes</taxon>
        <taxon>Mycobacteriales</taxon>
        <taxon>Segniliparaceae</taxon>
        <taxon>Segniliparus</taxon>
    </lineage>
</organism>
<keyword evidence="9" id="KW-1185">Reference proteome</keyword>
<evidence type="ECO:0008006" key="10">
    <source>
        <dbReference type="Google" id="ProtNLM"/>
    </source>
</evidence>
<dbReference type="Pfam" id="PF00195">
    <property type="entry name" value="Chal_sti_synt_N"/>
    <property type="match status" value="1"/>
</dbReference>
<dbReference type="eggNOG" id="COG3424">
    <property type="taxonomic scope" value="Bacteria"/>
</dbReference>
<dbReference type="SUPFAM" id="SSF53901">
    <property type="entry name" value="Thiolase-like"/>
    <property type="match status" value="1"/>
</dbReference>
<dbReference type="InterPro" id="IPR016039">
    <property type="entry name" value="Thiolase-like"/>
</dbReference>
<feature type="domain" description="Chalcone/stilbene synthase C-terminal" evidence="7">
    <location>
        <begin position="216"/>
        <end position="351"/>
    </location>
</feature>
<dbReference type="PIRSF" id="PIRSF000451">
    <property type="entry name" value="PKS_III"/>
    <property type="match status" value="1"/>
</dbReference>
<feature type="domain" description="Chalcone/stilbene synthase N-terminal" evidence="6">
    <location>
        <begin position="28"/>
        <end position="203"/>
    </location>
</feature>
<dbReference type="GO" id="GO:0006633">
    <property type="term" value="P:fatty acid biosynthetic process"/>
    <property type="evidence" value="ECO:0007669"/>
    <property type="project" value="UniProtKB-UniPathway"/>
</dbReference>
<comment type="similarity">
    <text evidence="2">Belongs to the thiolase-like superfamily. Chalcone/stilbene synthases family.</text>
</comment>
<dbReference type="Gene3D" id="3.40.47.10">
    <property type="match status" value="2"/>
</dbReference>
<dbReference type="STRING" id="679197.HMPREF9336_00880"/>
<gene>
    <name evidence="8" type="ORF">HMPREF9336_00880</name>
</gene>
<dbReference type="GO" id="GO:0030639">
    <property type="term" value="P:polyketide biosynthetic process"/>
    <property type="evidence" value="ECO:0007669"/>
    <property type="project" value="TreeGrafter"/>
</dbReference>
<comment type="caution">
    <text evidence="8">The sequence shown here is derived from an EMBL/GenBank/DDBJ whole genome shotgun (WGS) entry which is preliminary data.</text>
</comment>
<evidence type="ECO:0000256" key="5">
    <source>
        <dbReference type="PIRSR" id="PIRSR000451-1"/>
    </source>
</evidence>
<proteinExistence type="inferred from homology"/>
<dbReference type="OrthoDB" id="9786288at2"/>
<comment type="pathway">
    <text evidence="1">Lipid metabolism; fatty acid biosynthesis.</text>
</comment>
<dbReference type="InterPro" id="IPR011141">
    <property type="entry name" value="Polyketide_synthase_type-III"/>
</dbReference>
<evidence type="ECO:0000256" key="1">
    <source>
        <dbReference type="ARBA" id="ARBA00005194"/>
    </source>
</evidence>
<comment type="subunit">
    <text evidence="3">Homodimer.</text>
</comment>
<feature type="active site" description="Acyl-thioester intermediate" evidence="5">
    <location>
        <position position="142"/>
    </location>
</feature>
<dbReference type="RefSeq" id="WP_007468210.1">
    <property type="nucleotide sequence ID" value="NZ_KI391954.1"/>
</dbReference>
<dbReference type="UniPathway" id="UPA00094"/>
<keyword evidence="4" id="KW-0808">Transferase</keyword>
<dbReference type="GO" id="GO:0016747">
    <property type="term" value="F:acyltransferase activity, transferring groups other than amino-acyl groups"/>
    <property type="evidence" value="ECO:0007669"/>
    <property type="project" value="InterPro"/>
</dbReference>
<dbReference type="InterPro" id="IPR001099">
    <property type="entry name" value="Chalcone/stilbene_synt_N"/>
</dbReference>